<organism evidence="16 17">
    <name type="scientific">Papaver somniferum</name>
    <name type="common">Opium poppy</name>
    <dbReference type="NCBI Taxonomy" id="3469"/>
    <lineage>
        <taxon>Eukaryota</taxon>
        <taxon>Viridiplantae</taxon>
        <taxon>Streptophyta</taxon>
        <taxon>Embryophyta</taxon>
        <taxon>Tracheophyta</taxon>
        <taxon>Spermatophyta</taxon>
        <taxon>Magnoliopsida</taxon>
        <taxon>Ranunculales</taxon>
        <taxon>Papaveraceae</taxon>
        <taxon>Papaveroideae</taxon>
        <taxon>Papaver</taxon>
    </lineage>
</organism>
<dbReference type="CDD" id="cd20346">
    <property type="entry name" value="BRcat_RBR_ANKIB1"/>
    <property type="match status" value="1"/>
</dbReference>
<dbReference type="SMART" id="SM00647">
    <property type="entry name" value="IBR"/>
    <property type="match status" value="2"/>
</dbReference>
<evidence type="ECO:0000256" key="13">
    <source>
        <dbReference type="SAM" id="MobiDB-lite"/>
    </source>
</evidence>
<evidence type="ECO:0000256" key="7">
    <source>
        <dbReference type="ARBA" id="ARBA00022723"/>
    </source>
</evidence>
<evidence type="ECO:0000256" key="10">
    <source>
        <dbReference type="ARBA" id="ARBA00022786"/>
    </source>
</evidence>
<dbReference type="EC" id="2.3.2.31" evidence="5"/>
<dbReference type="Gramene" id="RZC45501">
    <property type="protein sequence ID" value="RZC45501"/>
    <property type="gene ID" value="C5167_038451"/>
</dbReference>
<dbReference type="EMBL" id="CM010715">
    <property type="protein sequence ID" value="RZC45501.1"/>
    <property type="molecule type" value="Genomic_DNA"/>
</dbReference>
<evidence type="ECO:0000256" key="8">
    <source>
        <dbReference type="ARBA" id="ARBA00022737"/>
    </source>
</evidence>
<evidence type="ECO:0000256" key="5">
    <source>
        <dbReference type="ARBA" id="ARBA00012251"/>
    </source>
</evidence>
<dbReference type="GO" id="GO:0016567">
    <property type="term" value="P:protein ubiquitination"/>
    <property type="evidence" value="ECO:0007669"/>
    <property type="project" value="InterPro"/>
</dbReference>
<evidence type="ECO:0000256" key="1">
    <source>
        <dbReference type="ARBA" id="ARBA00001798"/>
    </source>
</evidence>
<keyword evidence="17" id="KW-1185">Reference proteome</keyword>
<dbReference type="Gene3D" id="3.30.40.10">
    <property type="entry name" value="Zinc/RING finger domain, C3HC4 (zinc finger)"/>
    <property type="match status" value="1"/>
</dbReference>
<dbReference type="GO" id="GO:0061630">
    <property type="term" value="F:ubiquitin protein ligase activity"/>
    <property type="evidence" value="ECO:0007669"/>
    <property type="project" value="UniProtKB-EC"/>
</dbReference>
<comment type="cofactor">
    <cofactor evidence="2">
        <name>Zn(2+)</name>
        <dbReference type="ChEBI" id="CHEBI:29105"/>
    </cofactor>
</comment>
<dbReference type="InterPro" id="IPR001841">
    <property type="entry name" value="Znf_RING"/>
</dbReference>
<proteinExistence type="inferred from homology"/>
<evidence type="ECO:0000256" key="2">
    <source>
        <dbReference type="ARBA" id="ARBA00001947"/>
    </source>
</evidence>
<dbReference type="Pfam" id="PF01485">
    <property type="entry name" value="IBR"/>
    <property type="match status" value="1"/>
</dbReference>
<dbReference type="InterPro" id="IPR044066">
    <property type="entry name" value="TRIAD_supradom"/>
</dbReference>
<evidence type="ECO:0000256" key="6">
    <source>
        <dbReference type="ARBA" id="ARBA00022679"/>
    </source>
</evidence>
<dbReference type="PANTHER" id="PTHR11685">
    <property type="entry name" value="RBR FAMILY RING FINGER AND IBR DOMAIN-CONTAINING"/>
    <property type="match status" value="1"/>
</dbReference>
<dbReference type="Gene3D" id="1.20.120.1750">
    <property type="match status" value="1"/>
</dbReference>
<dbReference type="InterPro" id="IPR031127">
    <property type="entry name" value="E3_UB_ligase_RBR"/>
</dbReference>
<keyword evidence="7" id="KW-0479">Metal-binding</keyword>
<reference evidence="16 17" key="1">
    <citation type="journal article" date="2018" name="Science">
        <title>The opium poppy genome and morphinan production.</title>
        <authorList>
            <person name="Guo L."/>
            <person name="Winzer T."/>
            <person name="Yang X."/>
            <person name="Li Y."/>
            <person name="Ning Z."/>
            <person name="He Z."/>
            <person name="Teodor R."/>
            <person name="Lu Y."/>
            <person name="Bowser T.A."/>
            <person name="Graham I.A."/>
            <person name="Ye K."/>
        </authorList>
    </citation>
    <scope>NUCLEOTIDE SEQUENCE [LARGE SCALE GENOMIC DNA]</scope>
    <source>
        <strain evidence="17">cv. HN1</strain>
        <tissue evidence="16">Leaves</tissue>
    </source>
</reference>
<evidence type="ECO:0000256" key="3">
    <source>
        <dbReference type="ARBA" id="ARBA00003976"/>
    </source>
</evidence>
<dbReference type="PROSITE" id="PS51873">
    <property type="entry name" value="TRIAD"/>
    <property type="match status" value="1"/>
</dbReference>
<dbReference type="Proteomes" id="UP000316621">
    <property type="component" value="Chromosome 1"/>
</dbReference>
<evidence type="ECO:0000256" key="4">
    <source>
        <dbReference type="ARBA" id="ARBA00005884"/>
    </source>
</evidence>
<feature type="domain" description="RING-type" evidence="14">
    <location>
        <begin position="136"/>
        <end position="171"/>
    </location>
</feature>
<dbReference type="AlphaFoldDB" id="A0A4Y7ICX3"/>
<evidence type="ECO:0000256" key="11">
    <source>
        <dbReference type="ARBA" id="ARBA00022833"/>
    </source>
</evidence>
<dbReference type="Pfam" id="PF19422">
    <property type="entry name" value="Ariadne"/>
    <property type="match status" value="1"/>
</dbReference>
<accession>A0A4Y7ICX3</accession>
<dbReference type="InterPro" id="IPR002867">
    <property type="entry name" value="IBR_dom"/>
</dbReference>
<dbReference type="InterPro" id="IPR045840">
    <property type="entry name" value="Ariadne"/>
</dbReference>
<feature type="domain" description="RING-type" evidence="15">
    <location>
        <begin position="132"/>
        <end position="372"/>
    </location>
</feature>
<feature type="region of interest" description="Disordered" evidence="13">
    <location>
        <begin position="1"/>
        <end position="21"/>
    </location>
</feature>
<comment type="catalytic activity">
    <reaction evidence="1">
        <text>[E2 ubiquitin-conjugating enzyme]-S-ubiquitinyl-L-cysteine + [acceptor protein]-L-lysine = [E2 ubiquitin-conjugating enzyme]-L-cysteine + [acceptor protein]-N(6)-ubiquitinyl-L-lysine.</text>
        <dbReference type="EC" id="2.3.2.31"/>
    </reaction>
</comment>
<comment type="similarity">
    <text evidence="4">Belongs to the RBR family. Ariadne subfamily.</text>
</comment>
<dbReference type="GO" id="GO:0008270">
    <property type="term" value="F:zinc ion binding"/>
    <property type="evidence" value="ECO:0007669"/>
    <property type="project" value="UniProtKB-KW"/>
</dbReference>
<dbReference type="SUPFAM" id="SSF57850">
    <property type="entry name" value="RING/U-box"/>
    <property type="match status" value="3"/>
</dbReference>
<dbReference type="CDD" id="cd16773">
    <property type="entry name" value="RING-HC_RBR_TRIAD1"/>
    <property type="match status" value="1"/>
</dbReference>
<feature type="compositionally biased region" description="Low complexity" evidence="13">
    <location>
        <begin position="7"/>
        <end position="21"/>
    </location>
</feature>
<dbReference type="InterPro" id="IPR013083">
    <property type="entry name" value="Znf_RING/FYVE/PHD"/>
</dbReference>
<dbReference type="OMA" id="GERTECH"/>
<protein>
    <recommendedName>
        <fullName evidence="5">RBR-type E3 ubiquitin transferase</fullName>
        <ecNumber evidence="5">2.3.2.31</ecNumber>
    </recommendedName>
</protein>
<evidence type="ECO:0000259" key="14">
    <source>
        <dbReference type="PROSITE" id="PS50089"/>
    </source>
</evidence>
<gene>
    <name evidence="16" type="ORF">C5167_038451</name>
</gene>
<comment type="function">
    <text evidence="3">Might act as an E3 ubiquitin-protein ligase, or as part of E3 complex, which accepts ubiquitin from specific E2 ubiquitin-conjugating enzymes and then transfers it to substrates.</text>
</comment>
<dbReference type="STRING" id="3469.A0A4Y7ICX3"/>
<keyword evidence="10" id="KW-0833">Ubl conjugation pathway</keyword>
<name>A0A4Y7ICX3_PAPSO</name>
<keyword evidence="6" id="KW-0808">Transferase</keyword>
<evidence type="ECO:0000313" key="17">
    <source>
        <dbReference type="Proteomes" id="UP000316621"/>
    </source>
</evidence>
<keyword evidence="9 12" id="KW-0863">Zinc-finger</keyword>
<feature type="region of interest" description="Disordered" evidence="13">
    <location>
        <begin position="595"/>
        <end position="614"/>
    </location>
</feature>
<evidence type="ECO:0000313" key="16">
    <source>
        <dbReference type="EMBL" id="RZC45501.1"/>
    </source>
</evidence>
<keyword evidence="8" id="KW-0677">Repeat</keyword>
<sequence length="643" mass="73340">MVKIQEMNMGSSSGSEENSVRSSSTAVALESEISSDLEEVYHDSLISFQTAAPYCKAITKNNLLAAQREELRRVMDFLILNEHHARTLLIHHCWDIDKLLNTLVDKGKNKLFSEAGIFVVGSRNISSLVSSPTVTCNICMEDCSINEVTMMDCGHSFCNKCKHSLTLYQPCQQTPHISVSIIKDSAGWTQHFTIKITEGQSRRIRCMAHGCDTICDEAIIRNLVRAKNLDLAERFDKFLLESYIEDNKRVKWCPSVPHCGNAIRVGADEYCEVECLCGLQFCFRCSMEVHSPCSCLMWKLWTQKCQDESKTISWISSNAMPCPKCHRAIARDGGCDLMRCICGQTFCWLCGEATGFAHTWYNIDGHKCAGKEKIAPHVMKDLSRYMHHYDHYMAQKRSYTLEVKLGEALQMKVLILERNASTRQDFSWAINGLRMLLLSRRFLAYSYPFAYYMFGDSLFKDEMTNAEKAQKQNQLEVQQRRLQGNVDILSNLIQEQFQWYSTEKLIFIRMNVIKFSELIDAQCKQMHQLIESDFLGSLKMEIHNIAPYNSNGVERAVELSLWDSVTTDSAPPLNITIGDSDSLKERADNELERRRVEVQNNQRQPPSAPAALGRKRISSKRLLKKLLKIPSSVSTCILGKEKK</sequence>
<dbReference type="PROSITE" id="PS50089">
    <property type="entry name" value="ZF_RING_2"/>
    <property type="match status" value="1"/>
</dbReference>
<evidence type="ECO:0000256" key="9">
    <source>
        <dbReference type="ARBA" id="ARBA00022771"/>
    </source>
</evidence>
<keyword evidence="11" id="KW-0862">Zinc</keyword>
<evidence type="ECO:0000259" key="15">
    <source>
        <dbReference type="PROSITE" id="PS51873"/>
    </source>
</evidence>
<evidence type="ECO:0000256" key="12">
    <source>
        <dbReference type="PROSITE-ProRule" id="PRU00175"/>
    </source>
</evidence>